<protein>
    <submittedName>
        <fullName evidence="2">Helix-turn-helix transcriptional regulator</fullName>
    </submittedName>
</protein>
<dbReference type="SUPFAM" id="SSF47413">
    <property type="entry name" value="lambda repressor-like DNA-binding domains"/>
    <property type="match status" value="1"/>
</dbReference>
<dbReference type="Pfam" id="PF01381">
    <property type="entry name" value="HTH_3"/>
    <property type="match status" value="1"/>
</dbReference>
<dbReference type="CDD" id="cd00093">
    <property type="entry name" value="HTH_XRE"/>
    <property type="match status" value="1"/>
</dbReference>
<proteinExistence type="predicted"/>
<dbReference type="InterPro" id="IPR001387">
    <property type="entry name" value="Cro/C1-type_HTH"/>
</dbReference>
<dbReference type="SMART" id="SM00530">
    <property type="entry name" value="HTH_XRE"/>
    <property type="match status" value="1"/>
</dbReference>
<sequence length="154" mass="17330">MKDRIKQIMEAQHMTQQTFANFIGMSPASLSSIFNDRTKPTINTVEAIKSKMPAISTDWLMFGRGTMFVDEVEGNDAVQKENNGGYGSEPALDFMDAPVAHTTYGQDNRAQNARRVADTAMNINLGQAERPVRKITEIRVFFDDQTYESFVPKK</sequence>
<dbReference type="InterPro" id="IPR010982">
    <property type="entry name" value="Lambda_DNA-bd_dom_sf"/>
</dbReference>
<accession>A0ABX2B6Q0</accession>
<evidence type="ECO:0000313" key="3">
    <source>
        <dbReference type="Proteomes" id="UP000820977"/>
    </source>
</evidence>
<dbReference type="Gene3D" id="1.10.260.40">
    <property type="entry name" value="lambda repressor-like DNA-binding domains"/>
    <property type="match status" value="1"/>
</dbReference>
<evidence type="ECO:0000313" key="2">
    <source>
        <dbReference type="EMBL" id="NPE25774.1"/>
    </source>
</evidence>
<gene>
    <name evidence="2" type="ORF">HPS54_09650</name>
</gene>
<feature type="domain" description="HTH cro/C1-type" evidence="1">
    <location>
        <begin position="5"/>
        <end position="60"/>
    </location>
</feature>
<organism evidence="2 3">
    <name type="scientific">Xylanibacter caecicola</name>
    <dbReference type="NCBI Taxonomy" id="2736294"/>
    <lineage>
        <taxon>Bacteria</taxon>
        <taxon>Pseudomonadati</taxon>
        <taxon>Bacteroidota</taxon>
        <taxon>Bacteroidia</taxon>
        <taxon>Bacteroidales</taxon>
        <taxon>Prevotellaceae</taxon>
        <taxon>Xylanibacter</taxon>
    </lineage>
</organism>
<evidence type="ECO:0000259" key="1">
    <source>
        <dbReference type="PROSITE" id="PS50943"/>
    </source>
</evidence>
<dbReference type="EMBL" id="JABKKJ010000017">
    <property type="protein sequence ID" value="NPE25774.1"/>
    <property type="molecule type" value="Genomic_DNA"/>
</dbReference>
<dbReference type="Proteomes" id="UP000820977">
    <property type="component" value="Unassembled WGS sequence"/>
</dbReference>
<keyword evidence="3" id="KW-1185">Reference proteome</keyword>
<dbReference type="RefSeq" id="WP_172345239.1">
    <property type="nucleotide sequence ID" value="NZ_CASYYZ010000047.1"/>
</dbReference>
<name>A0ABX2B6Q0_9BACT</name>
<reference evidence="2 3" key="1">
    <citation type="submission" date="2020-05" db="EMBL/GenBank/DDBJ databases">
        <title>Distinct polysaccharide utilization as determinants for interspecies competition between intestinal Prevotella spp.</title>
        <authorList>
            <person name="Galvez E.J.C."/>
            <person name="Iljazovic A."/>
            <person name="Strowig T."/>
        </authorList>
    </citation>
    <scope>NUCLEOTIDE SEQUENCE [LARGE SCALE GENOMIC DNA]</scope>
    <source>
        <strain evidence="2 3">PCHR</strain>
    </source>
</reference>
<dbReference type="PROSITE" id="PS50943">
    <property type="entry name" value="HTH_CROC1"/>
    <property type="match status" value="1"/>
</dbReference>
<comment type="caution">
    <text evidence="2">The sequence shown here is derived from an EMBL/GenBank/DDBJ whole genome shotgun (WGS) entry which is preliminary data.</text>
</comment>